<sequence>MSRSIGVDYVGGRHCVFHHQRDLGKRGESKGEALFIDDWRGCGQAAPSCPNCAEDAVELECESCDQFLLVRDFGFSRNTNSANAGSLAHGLLDMMARSVYVFFGNNFSTFTRFAYAIVPLLDAVDETGKSEQVNLVLKALRHAGRYRTALQDSQIRGLYTNLRRWVLYHEHALPQSTPKSDTDVKVKLTLFATISDWRHPEISALNQDPSQAMRMNFSHVIQNATFDIINAMIQAEHLLHYENLKILVRFVGSVAPALDAMAGSNQSSRLTYLLKQLIAKSGAVDTVQWRAVDDLCRKLGRDCRIAEADSLSK</sequence>
<dbReference type="AlphaFoldDB" id="A0A3M7M7P0"/>
<proteinExistence type="predicted"/>
<keyword evidence="2" id="KW-1185">Reference proteome</keyword>
<gene>
    <name evidence="1" type="ORF">GMOD_00000491</name>
</gene>
<protein>
    <submittedName>
        <fullName evidence="1">Uncharacterized protein</fullName>
    </submittedName>
</protein>
<dbReference type="OrthoDB" id="3690310at2759"/>
<name>A0A3M7M7P0_9PLEO</name>
<reference evidence="1 2" key="1">
    <citation type="journal article" date="2014" name="PLoS ONE">
        <title>De novo Genome Assembly of the Fungal Plant Pathogen Pyrenophora semeniperda.</title>
        <authorList>
            <person name="Soliai M.M."/>
            <person name="Meyer S.E."/>
            <person name="Udall J.A."/>
            <person name="Elzinga D.E."/>
            <person name="Hermansen R.A."/>
            <person name="Bodily P.M."/>
            <person name="Hart A.A."/>
            <person name="Coleman C.E."/>
        </authorList>
    </citation>
    <scope>NUCLEOTIDE SEQUENCE [LARGE SCALE GENOMIC DNA]</scope>
    <source>
        <strain evidence="1 2">CCB06</strain>
        <tissue evidence="1">Mycelium</tissue>
    </source>
</reference>
<organism evidence="1 2">
    <name type="scientific">Pyrenophora seminiperda CCB06</name>
    <dbReference type="NCBI Taxonomy" id="1302712"/>
    <lineage>
        <taxon>Eukaryota</taxon>
        <taxon>Fungi</taxon>
        <taxon>Dikarya</taxon>
        <taxon>Ascomycota</taxon>
        <taxon>Pezizomycotina</taxon>
        <taxon>Dothideomycetes</taxon>
        <taxon>Pleosporomycetidae</taxon>
        <taxon>Pleosporales</taxon>
        <taxon>Pleosporineae</taxon>
        <taxon>Pleosporaceae</taxon>
        <taxon>Pyrenophora</taxon>
    </lineage>
</organism>
<evidence type="ECO:0000313" key="1">
    <source>
        <dbReference type="EMBL" id="RMZ70404.1"/>
    </source>
</evidence>
<accession>A0A3M7M7P0</accession>
<evidence type="ECO:0000313" key="2">
    <source>
        <dbReference type="Proteomes" id="UP000265663"/>
    </source>
</evidence>
<dbReference type="Proteomes" id="UP000265663">
    <property type="component" value="Unassembled WGS sequence"/>
</dbReference>
<dbReference type="EMBL" id="KE747824">
    <property type="protein sequence ID" value="RMZ70404.1"/>
    <property type="molecule type" value="Genomic_DNA"/>
</dbReference>